<protein>
    <submittedName>
        <fullName evidence="4">STOREKEEPER protein-like</fullName>
    </submittedName>
</protein>
<name>A0AAQ3QRB7_9LILI</name>
<evidence type="ECO:0000256" key="2">
    <source>
        <dbReference type="SAM" id="MobiDB-lite"/>
    </source>
</evidence>
<dbReference type="InterPro" id="IPR053932">
    <property type="entry name" value="GeBP-like_DBD"/>
</dbReference>
<feature type="compositionally biased region" description="Acidic residues" evidence="2">
    <location>
        <begin position="66"/>
        <end position="84"/>
    </location>
</feature>
<feature type="compositionally biased region" description="Pro residues" evidence="2">
    <location>
        <begin position="143"/>
        <end position="162"/>
    </location>
</feature>
<evidence type="ECO:0000256" key="1">
    <source>
        <dbReference type="ARBA" id="ARBA00010820"/>
    </source>
</evidence>
<dbReference type="AlphaFoldDB" id="A0AAQ3QRB7"/>
<dbReference type="GO" id="GO:0006355">
    <property type="term" value="P:regulation of DNA-templated transcription"/>
    <property type="evidence" value="ECO:0007669"/>
    <property type="project" value="InterPro"/>
</dbReference>
<dbReference type="InterPro" id="IPR007592">
    <property type="entry name" value="GEBP"/>
</dbReference>
<organism evidence="4 5">
    <name type="scientific">Canna indica</name>
    <name type="common">Indian-shot</name>
    <dbReference type="NCBI Taxonomy" id="4628"/>
    <lineage>
        <taxon>Eukaryota</taxon>
        <taxon>Viridiplantae</taxon>
        <taxon>Streptophyta</taxon>
        <taxon>Embryophyta</taxon>
        <taxon>Tracheophyta</taxon>
        <taxon>Spermatophyta</taxon>
        <taxon>Magnoliopsida</taxon>
        <taxon>Liliopsida</taxon>
        <taxon>Zingiberales</taxon>
        <taxon>Cannaceae</taxon>
        <taxon>Canna</taxon>
    </lineage>
</organism>
<evidence type="ECO:0000259" key="3">
    <source>
        <dbReference type="Pfam" id="PF04504"/>
    </source>
</evidence>
<comment type="similarity">
    <text evidence="1">Belongs to the GeBP family.</text>
</comment>
<feature type="compositionally biased region" description="Acidic residues" evidence="2">
    <location>
        <begin position="8"/>
        <end position="19"/>
    </location>
</feature>
<dbReference type="PANTHER" id="PTHR31662:SF33">
    <property type="entry name" value="DNA-BINDING STOREKEEPER PROTEIN TRANSCRIPTIONAL REGULATOR-LIKE PROTEIN"/>
    <property type="match status" value="1"/>
</dbReference>
<reference evidence="4 5" key="1">
    <citation type="submission" date="2023-10" db="EMBL/GenBank/DDBJ databases">
        <title>Chromosome-scale genome assembly provides insights into flower coloration mechanisms of Canna indica.</title>
        <authorList>
            <person name="Li C."/>
        </authorList>
    </citation>
    <scope>NUCLEOTIDE SEQUENCE [LARGE SCALE GENOMIC DNA]</scope>
    <source>
        <tissue evidence="4">Flower</tissue>
    </source>
</reference>
<feature type="compositionally biased region" description="Acidic residues" evidence="2">
    <location>
        <begin position="168"/>
        <end position="183"/>
    </location>
</feature>
<feature type="compositionally biased region" description="Polar residues" evidence="2">
    <location>
        <begin position="342"/>
        <end position="354"/>
    </location>
</feature>
<dbReference type="PANTHER" id="PTHR31662">
    <property type="entry name" value="BNAANNG10740D PROTEIN-RELATED"/>
    <property type="match status" value="1"/>
</dbReference>
<sequence>MSPSSSSSDEESLQGEEEEVRLPLVSPNPQKKRSPNPPAAAAGDEEKDEDDADDEEDRKGGAMSGGEDEEGDDGSTDEESESEDEKTIIEPQLPQSKPEPQQEDVDGSDDEEDENGDEDEDGDDGSSDEESEAEDEKITNQQPPQPKLQRPQPPNKRTPAPPHSGSDSSDDSDSDSDSSDEEPTPASKSRPPPINSVSMGASIRPCKRAASPPSPPRFSSESLKRKREVPDKDNNYGQKRPLFQRLWSLESELTLLNGLVEYSKKKGSVPVSTNDMEGFSNFIKDSIPMEVSNTQIADKLRRLKKRFQTNVARGKNIAGSAFSQSHDQHLYELSKKVWGTTKATSENNADSSGNADDIEEKERVSHDNSINEESNDILPHKSSDQYRYLSDAVAKFGDKNLCGLAIKRTLNMLDDAVAKQTEEKFKKLKRTKMSQELRKMHLDRVTLKLFFDLL</sequence>
<dbReference type="GO" id="GO:0005634">
    <property type="term" value="C:nucleus"/>
    <property type="evidence" value="ECO:0007669"/>
    <property type="project" value="TreeGrafter"/>
</dbReference>
<gene>
    <name evidence="4" type="ORF">Cni_G29474</name>
</gene>
<feature type="region of interest" description="Disordered" evidence="2">
    <location>
        <begin position="1"/>
        <end position="237"/>
    </location>
</feature>
<dbReference type="EMBL" id="CP136898">
    <property type="protein sequence ID" value="WOL20669.1"/>
    <property type="molecule type" value="Genomic_DNA"/>
</dbReference>
<accession>A0AAQ3QRB7</accession>
<feature type="region of interest" description="Disordered" evidence="2">
    <location>
        <begin position="342"/>
        <end position="378"/>
    </location>
</feature>
<dbReference type="Proteomes" id="UP001327560">
    <property type="component" value="Chromosome 9"/>
</dbReference>
<feature type="compositionally biased region" description="Acidic residues" evidence="2">
    <location>
        <begin position="101"/>
        <end position="135"/>
    </location>
</feature>
<keyword evidence="5" id="KW-1185">Reference proteome</keyword>
<feature type="domain" description="Glabrous enhancer-binding protein-like DBD" evidence="3">
    <location>
        <begin position="243"/>
        <end position="339"/>
    </location>
</feature>
<dbReference type="Pfam" id="PF04504">
    <property type="entry name" value="GeBP-like_DBD"/>
    <property type="match status" value="1"/>
</dbReference>
<evidence type="ECO:0000313" key="5">
    <source>
        <dbReference type="Proteomes" id="UP001327560"/>
    </source>
</evidence>
<evidence type="ECO:0000313" key="4">
    <source>
        <dbReference type="EMBL" id="WOL20669.1"/>
    </source>
</evidence>
<feature type="compositionally biased region" description="Acidic residues" evidence="2">
    <location>
        <begin position="43"/>
        <end position="56"/>
    </location>
</feature>
<proteinExistence type="inferred from homology"/>